<evidence type="ECO:0000313" key="3">
    <source>
        <dbReference type="Proteomes" id="UP000600946"/>
    </source>
</evidence>
<feature type="domain" description="F5/8 type C" evidence="1">
    <location>
        <begin position="769"/>
        <end position="911"/>
    </location>
</feature>
<dbReference type="EMBL" id="BMUU01000001">
    <property type="protein sequence ID" value="GGY17588.1"/>
    <property type="molecule type" value="Genomic_DNA"/>
</dbReference>
<dbReference type="InterPro" id="IPR008979">
    <property type="entry name" value="Galactose-bd-like_sf"/>
</dbReference>
<sequence length="1060" mass="110326">MLRSVPSSGPAVRPRRPSRGVSAFSALALSALGLVGLAAAVPAHAAALPLTQYVDPFIGTDDSNAPNPVPGGAGGSTYPGAVVPFGGVQVGPDTPTASPSGYRYKDTSVEDFSLTHFDGAGCPNNEDLPLLPVTGALGSSPGTNWTSYASGYTKANEVAKPGYYKTRLDRYATDVELSATTRTAMGKLTYPASTASRLLINTGRSATGNRAGSVRINGNELTGSVTAGGFCGSSKTYQIYFDVRFDRTPTGFGTWSGGSVSDGSATASGTNTGAYVTFDTSTNATVQFKVGLSYVSIAGAQANVAAENAGWDFGAIRTAADTSWNQMLNRLQVTGGSATERQKFYTALYHVLQSPNISSDVNGDYRGFDNAVHNASRPVYQNYSGWDIYRSWASLIALMAPTEASDIAKSMVLDGQQGGLLPKWSQQTNEDFVMTGDPGPIIVSSLYAFGARDFDTSAALSLMEKASNGGTAQGSAIRGRQSTYTSLHYLDDPSDSLEYSASDFAVAQFAKALGNTSSYNTHMGRAQWWRNTFNSESSYVQQHQSDGSWTWPLDPASQSTFTEGNASQYTWMVPYDFSDLINSMGGAGTAVQRLDHHFTEVNAGQSRPYYYIGNEPEHGVPWAYNYARHPAGATDAVRKVMDESFTTGAGGLPGNDDLGATSAWYVWAALGMYPATPGADTMAVHGPQFPSILIQRAAGNITINSSGSGPYVQALAVNGTSTSHSYLRYPDVAGGATLNYTMGAAPSGTWGTGASDVPPSFQDGATPVPAAPELGTDLALGKPATGSASCAAAESADKAVDGSLTNNSKWCSSAANPSLQVDLGSVRNVSSFVIKHAGLGGENTGWNTGAFQIQTSTDGTAWTTAATVTGSRSSRTYHPVSARSARYVRMVVTSPSNTSGGGSDAARIYELEVYGPSGGSRDLAIGQPATGSASCNATETPEKAVNGSFTGGTGDKWCSKASGTKTLQVDLGASHPLSSITVRHAGAGGESADWNTKDYDLSVSGDGATWTTAAQVRGNTADSTTSTVTGSARYVRLGVLVPAQNTDPAARIYELEVNGS</sequence>
<gene>
    <name evidence="2" type="ORF">GCM10010326_07480</name>
</gene>
<dbReference type="GeneID" id="96288764"/>
<dbReference type="NCBIfam" id="TIGR01180">
    <property type="entry name" value="aman2_put"/>
    <property type="match status" value="1"/>
</dbReference>
<evidence type="ECO:0000313" key="2">
    <source>
        <dbReference type="EMBL" id="GGY17588.1"/>
    </source>
</evidence>
<dbReference type="Pfam" id="PF22633">
    <property type="entry name" value="F5_F8_type_C_2"/>
    <property type="match status" value="2"/>
</dbReference>
<dbReference type="Gene3D" id="3.30.2080.10">
    <property type="entry name" value="GH92 mannosidase domain"/>
    <property type="match status" value="1"/>
</dbReference>
<dbReference type="InterPro" id="IPR000421">
    <property type="entry name" value="FA58C"/>
</dbReference>
<dbReference type="Pfam" id="PF17678">
    <property type="entry name" value="Glyco_hydro_92N"/>
    <property type="match status" value="1"/>
</dbReference>
<dbReference type="InterPro" id="IPR008928">
    <property type="entry name" value="6-hairpin_glycosidase_sf"/>
</dbReference>
<keyword evidence="3" id="KW-1185">Reference proteome</keyword>
<dbReference type="Gene3D" id="1.20.1610.10">
    <property type="entry name" value="alpha-1,2-mannosidases domains"/>
    <property type="match status" value="1"/>
</dbReference>
<dbReference type="Pfam" id="PF07971">
    <property type="entry name" value="Glyco_hydro_92"/>
    <property type="match status" value="1"/>
</dbReference>
<dbReference type="InterPro" id="IPR012939">
    <property type="entry name" value="Glyco_hydro_92"/>
</dbReference>
<dbReference type="Proteomes" id="UP000600946">
    <property type="component" value="Unassembled WGS sequence"/>
</dbReference>
<dbReference type="PANTHER" id="PTHR12143">
    <property type="entry name" value="PEPTIDE N-GLYCANASE PNGASE -RELATED"/>
    <property type="match status" value="1"/>
</dbReference>
<feature type="domain" description="F5/8 type C" evidence="1">
    <location>
        <begin position="913"/>
        <end position="1060"/>
    </location>
</feature>
<dbReference type="Gene3D" id="1.20.1050.60">
    <property type="entry name" value="alpha-1,2-mannosidase"/>
    <property type="match status" value="1"/>
</dbReference>
<dbReference type="Gene3D" id="2.70.98.10">
    <property type="match status" value="1"/>
</dbReference>
<accession>A0ABQ2ZMK2</accession>
<dbReference type="InterPro" id="IPR014718">
    <property type="entry name" value="GH-type_carb-bd"/>
</dbReference>
<proteinExistence type="predicted"/>
<reference evidence="3" key="1">
    <citation type="journal article" date="2019" name="Int. J. Syst. Evol. Microbiol.">
        <title>The Global Catalogue of Microorganisms (GCM) 10K type strain sequencing project: providing services to taxonomists for standard genome sequencing and annotation.</title>
        <authorList>
            <consortium name="The Broad Institute Genomics Platform"/>
            <consortium name="The Broad Institute Genome Sequencing Center for Infectious Disease"/>
            <person name="Wu L."/>
            <person name="Ma J."/>
        </authorList>
    </citation>
    <scope>NUCLEOTIDE SEQUENCE [LARGE SCALE GENOMIC DNA]</scope>
    <source>
        <strain evidence="3">JCM 4594</strain>
    </source>
</reference>
<dbReference type="InterPro" id="IPR005887">
    <property type="entry name" value="GH92_a_mannosidase_put"/>
</dbReference>
<dbReference type="InterPro" id="IPR041371">
    <property type="entry name" value="GH92_N"/>
</dbReference>
<dbReference type="Gene3D" id="2.60.120.260">
    <property type="entry name" value="Galactose-binding domain-like"/>
    <property type="match status" value="2"/>
</dbReference>
<dbReference type="InterPro" id="IPR050883">
    <property type="entry name" value="PNGase"/>
</dbReference>
<dbReference type="SUPFAM" id="SSF49785">
    <property type="entry name" value="Galactose-binding domain-like"/>
    <property type="match status" value="2"/>
</dbReference>
<dbReference type="PROSITE" id="PS50022">
    <property type="entry name" value="FA58C_3"/>
    <property type="match status" value="2"/>
</dbReference>
<dbReference type="SUPFAM" id="SSF48208">
    <property type="entry name" value="Six-hairpin glycosidases"/>
    <property type="match status" value="1"/>
</dbReference>
<comment type="caution">
    <text evidence="2">The sequence shown here is derived from an EMBL/GenBank/DDBJ whole genome shotgun (WGS) entry which is preliminary data.</text>
</comment>
<dbReference type="RefSeq" id="WP_202518612.1">
    <property type="nucleotide sequence ID" value="NZ_BMUU01000001.1"/>
</dbReference>
<name>A0ABQ2ZMK2_9ACTN</name>
<evidence type="ECO:0000259" key="1">
    <source>
        <dbReference type="PROSITE" id="PS50022"/>
    </source>
</evidence>
<organism evidence="2 3">
    <name type="scientific">Streptomyces xanthochromogenes</name>
    <dbReference type="NCBI Taxonomy" id="67384"/>
    <lineage>
        <taxon>Bacteria</taxon>
        <taxon>Bacillati</taxon>
        <taxon>Actinomycetota</taxon>
        <taxon>Actinomycetes</taxon>
        <taxon>Kitasatosporales</taxon>
        <taxon>Streptomycetaceae</taxon>
        <taxon>Streptomyces</taxon>
    </lineage>
</organism>
<dbReference type="PANTHER" id="PTHR12143:SF39">
    <property type="entry name" value="SECRETED PROTEIN"/>
    <property type="match status" value="1"/>
</dbReference>
<protein>
    <submittedName>
        <fullName evidence="2">Alpha-1,2-mannosidase</fullName>
    </submittedName>
</protein>